<dbReference type="InterPro" id="IPR045085">
    <property type="entry name" value="HLD_clamp_pol_III_gamma_tau"/>
</dbReference>
<feature type="coiled-coil region" evidence="7">
    <location>
        <begin position="730"/>
        <end position="760"/>
    </location>
</feature>
<dbReference type="AlphaFoldDB" id="A0AAQ3K5P2"/>
<dbReference type="GO" id="GO:0003689">
    <property type="term" value="F:DNA clamp loader activity"/>
    <property type="evidence" value="ECO:0007669"/>
    <property type="project" value="TreeGrafter"/>
</dbReference>
<proteinExistence type="inferred from homology"/>
<dbReference type="InterPro" id="IPR050238">
    <property type="entry name" value="DNA_Rep/Repair_Clamp_Loader"/>
</dbReference>
<dbReference type="GO" id="GO:0006261">
    <property type="term" value="P:DNA-templated DNA replication"/>
    <property type="evidence" value="ECO:0007669"/>
    <property type="project" value="TreeGrafter"/>
</dbReference>
<dbReference type="Gene3D" id="1.10.8.60">
    <property type="match status" value="1"/>
</dbReference>
<dbReference type="SUPFAM" id="SSF48019">
    <property type="entry name" value="post-AAA+ oligomerization domain-like"/>
    <property type="match status" value="1"/>
</dbReference>
<keyword evidence="5" id="KW-0067">ATP-binding</keyword>
<dbReference type="PANTHER" id="PTHR11669">
    <property type="entry name" value="REPLICATION FACTOR C / DNA POLYMERASE III GAMMA-TAU SUBUNIT"/>
    <property type="match status" value="1"/>
</dbReference>
<dbReference type="CDD" id="cd18137">
    <property type="entry name" value="HLD_clamp_pol_III_gamma_tau"/>
    <property type="match status" value="1"/>
</dbReference>
<dbReference type="EMBL" id="CP136892">
    <property type="protein sequence ID" value="WOL02395.1"/>
    <property type="molecule type" value="Genomic_DNA"/>
</dbReference>
<dbReference type="FunFam" id="1.10.8.60:FF:000013">
    <property type="entry name" value="DNA polymerase III subunit gamma/tau"/>
    <property type="match status" value="1"/>
</dbReference>
<keyword evidence="6 7" id="KW-0175">Coiled coil</keyword>
<reference evidence="11 12" key="1">
    <citation type="submission" date="2023-10" db="EMBL/GenBank/DDBJ databases">
        <title>Chromosome-scale genome assembly provides insights into flower coloration mechanisms of Canna indica.</title>
        <authorList>
            <person name="Li C."/>
        </authorList>
    </citation>
    <scope>NUCLEOTIDE SEQUENCE [LARGE SCALE GENOMIC DNA]</scope>
    <source>
        <tissue evidence="11">Flower</tissue>
    </source>
</reference>
<dbReference type="NCBIfam" id="TIGR02397">
    <property type="entry name" value="dnaX_nterm"/>
    <property type="match status" value="1"/>
</dbReference>
<keyword evidence="2" id="KW-0479">Metal-binding</keyword>
<evidence type="ECO:0000256" key="5">
    <source>
        <dbReference type="ARBA" id="ARBA00022840"/>
    </source>
</evidence>
<dbReference type="InterPro" id="IPR012763">
    <property type="entry name" value="DNA_pol_III_sug/sutau_N"/>
</dbReference>
<feature type="domain" description="STICHEL DnaA-N-like alpha-beta" evidence="10">
    <location>
        <begin position="835"/>
        <end position="915"/>
    </location>
</feature>
<evidence type="ECO:0000256" key="1">
    <source>
        <dbReference type="ARBA" id="ARBA00006360"/>
    </source>
</evidence>
<evidence type="ECO:0000256" key="8">
    <source>
        <dbReference type="SAM" id="MobiDB-lite"/>
    </source>
</evidence>
<keyword evidence="4" id="KW-0862">Zinc</keyword>
<evidence type="ECO:0000256" key="3">
    <source>
        <dbReference type="ARBA" id="ARBA00022741"/>
    </source>
</evidence>
<dbReference type="InterPro" id="IPR008921">
    <property type="entry name" value="DNA_pol3_clamp-load_cplx_C"/>
</dbReference>
<protein>
    <submittedName>
        <fullName evidence="11">Protein STICHEL-like</fullName>
    </submittedName>
</protein>
<dbReference type="InterPro" id="IPR022754">
    <property type="entry name" value="DNA_pol_III_gamma-3"/>
</dbReference>
<evidence type="ECO:0000256" key="7">
    <source>
        <dbReference type="SAM" id="Coils"/>
    </source>
</evidence>
<dbReference type="InterPro" id="IPR027417">
    <property type="entry name" value="P-loop_NTPase"/>
</dbReference>
<evidence type="ECO:0000256" key="4">
    <source>
        <dbReference type="ARBA" id="ARBA00022833"/>
    </source>
</evidence>
<feature type="compositionally biased region" description="Polar residues" evidence="8">
    <location>
        <begin position="245"/>
        <end position="257"/>
    </location>
</feature>
<sequence length="1173" mass="129819">MVETCVGPSELHLKKELTALRKARFLRDPETCSSWRSPVSSKSFIATSSLNSGNGMIGNLVGKSNNGVSLERGEEKSKKVYLYNWKHRSTKSIDNGVRLIEEDKKLTIMESSEDNLSNHHAVDSMSDTYPEFPGSIYKVSGTNSETPYSRTNRNSRRSSAARKINHSAISTLLDMGSSSLGILNSGEQSDDTENCNFEDLQQLKHELSQKTHYLSRSASPLFSDSGFGNMSHSSKIFRKSRRQESSQSCTPASTNSYYNYGAQNPSIIDSFDGTTASFDGDELDQPDLPNGQGCGISCYWSKRGKYRGIGGLSSPSLSDTLKRKGSSILCGSHSLYNKKKSSELRKLKCNSKCSQDLPLLTTSCDGGSSSLDTASDELSTNLAELDLEAVSRLDGNRWSSCKSQDAMELARPGESDLEIEDKRSLSHKYQPRSFEEVVGQNIVVQSLSNAILKGRIAPAYLFQGPRGTGKTSIARIFAAALNCLSNDDKKPCWLCRECAAFSSRNRTSMNEVNATNKKGLDKCRYLLKNLSLSKSAPQYMILVIDDCHMLSQKIWSSFMKFLEDPLPHVVFIFITNDPENLPHSIISRCRKYIFSKVKDADIICRLRRISEQEHLDVELDALDLIALNSDGSPRDAETMLDQLSLLGKRITTTLVNDLVGVVSDDKLLDLLEIAMSSDNAETVKRSRELLDSGADPIALMSQLAGLIMDIIAGTYELTNLQSHDKALGKRSLTEAELDRLRQALKILSDAEKQLRHSSERSTWFSAALLQLGDGHNLEKAHSSNNTKHSTRVSDGVVSDIIYNLRICNRRSLDSTLIDTGATDDATDVRVYTHVSPDKLDDIWRRCIDQCHSRTLRQLLHGHGRLISITDNEATLVVFIAFEDDKIKTRAERFLSSITNSFEIVLSQNVEVRMGLIPKNSSEGLKPFSESPMDNLLGKEAISGASNKDRNKGASYLPGESLDYSEAMLQTVGKSDTSGIGEDCLVVPTGGKDGTFANEDKGKLAPIERFQKEVIDEQRLESAWLQAAEKYTPEVVSHSKPERNQVLPQNGVIGQNNIQPTMAVSAMSKKREIELNHEIQALKVSDANDFDKEQIGGANQFAVSPSLLHNHTTMNKENQGYDSGPGCNLFCWKTRTTNRQKVKQGIRVRSKRAGSLSLFGQCAKLQSVDNKSRK</sequence>
<accession>A0AAQ3K5P2</accession>
<dbReference type="Gene3D" id="1.20.272.10">
    <property type="match status" value="1"/>
</dbReference>
<dbReference type="GO" id="GO:0003887">
    <property type="term" value="F:DNA-directed DNA polymerase activity"/>
    <property type="evidence" value="ECO:0007669"/>
    <property type="project" value="InterPro"/>
</dbReference>
<keyword evidence="12" id="KW-1185">Reference proteome</keyword>
<gene>
    <name evidence="11" type="ORF">Cni_G11114</name>
</gene>
<dbReference type="InterPro" id="IPR054506">
    <property type="entry name" value="DnaA_N-like_STI"/>
</dbReference>
<dbReference type="Gene3D" id="3.40.50.300">
    <property type="entry name" value="P-loop containing nucleotide triphosphate hydrolases"/>
    <property type="match status" value="1"/>
</dbReference>
<feature type="domain" description="DNA polymerase III gamma subunit" evidence="9">
    <location>
        <begin position="651"/>
        <end position="771"/>
    </location>
</feature>
<dbReference type="GO" id="GO:0009360">
    <property type="term" value="C:DNA polymerase III complex"/>
    <property type="evidence" value="ECO:0007669"/>
    <property type="project" value="InterPro"/>
</dbReference>
<dbReference type="GO" id="GO:0006281">
    <property type="term" value="P:DNA repair"/>
    <property type="evidence" value="ECO:0007669"/>
    <property type="project" value="TreeGrafter"/>
</dbReference>
<comment type="similarity">
    <text evidence="1">Belongs to the DnaX/STICHEL family.</text>
</comment>
<dbReference type="Pfam" id="PF23007">
    <property type="entry name" value="DnaA_N-like_STI"/>
    <property type="match status" value="1"/>
</dbReference>
<evidence type="ECO:0000313" key="11">
    <source>
        <dbReference type="EMBL" id="WOL02395.1"/>
    </source>
</evidence>
<feature type="region of interest" description="Disordered" evidence="8">
    <location>
        <begin position="236"/>
        <end position="257"/>
    </location>
</feature>
<dbReference type="Pfam" id="PF13177">
    <property type="entry name" value="DNA_pol3_delta2"/>
    <property type="match status" value="1"/>
</dbReference>
<dbReference type="CDD" id="cd00009">
    <property type="entry name" value="AAA"/>
    <property type="match status" value="1"/>
</dbReference>
<evidence type="ECO:0000259" key="10">
    <source>
        <dbReference type="Pfam" id="PF23007"/>
    </source>
</evidence>
<feature type="region of interest" description="Disordered" evidence="8">
    <location>
        <begin position="138"/>
        <end position="160"/>
    </location>
</feature>
<dbReference type="Pfam" id="PF12169">
    <property type="entry name" value="DNA_pol3_gamma3"/>
    <property type="match status" value="1"/>
</dbReference>
<evidence type="ECO:0000259" key="9">
    <source>
        <dbReference type="Pfam" id="PF12169"/>
    </source>
</evidence>
<organism evidence="11 12">
    <name type="scientific">Canna indica</name>
    <name type="common">Indian-shot</name>
    <dbReference type="NCBI Taxonomy" id="4628"/>
    <lineage>
        <taxon>Eukaryota</taxon>
        <taxon>Viridiplantae</taxon>
        <taxon>Streptophyta</taxon>
        <taxon>Embryophyta</taxon>
        <taxon>Tracheophyta</taxon>
        <taxon>Spermatophyta</taxon>
        <taxon>Magnoliopsida</taxon>
        <taxon>Liliopsida</taxon>
        <taxon>Zingiberales</taxon>
        <taxon>Cannaceae</taxon>
        <taxon>Canna</taxon>
    </lineage>
</organism>
<evidence type="ECO:0000256" key="6">
    <source>
        <dbReference type="ARBA" id="ARBA00023054"/>
    </source>
</evidence>
<keyword evidence="3" id="KW-0547">Nucleotide-binding</keyword>
<dbReference type="GO" id="GO:0003677">
    <property type="term" value="F:DNA binding"/>
    <property type="evidence" value="ECO:0007669"/>
    <property type="project" value="InterPro"/>
</dbReference>
<dbReference type="GO" id="GO:0046872">
    <property type="term" value="F:metal ion binding"/>
    <property type="evidence" value="ECO:0007669"/>
    <property type="project" value="UniProtKB-KW"/>
</dbReference>
<dbReference type="Proteomes" id="UP001327560">
    <property type="component" value="Chromosome 3"/>
</dbReference>
<dbReference type="GO" id="GO:0005663">
    <property type="term" value="C:DNA replication factor C complex"/>
    <property type="evidence" value="ECO:0007669"/>
    <property type="project" value="TreeGrafter"/>
</dbReference>
<dbReference type="GO" id="GO:0005524">
    <property type="term" value="F:ATP binding"/>
    <property type="evidence" value="ECO:0007669"/>
    <property type="project" value="UniProtKB-KW"/>
</dbReference>
<evidence type="ECO:0000256" key="2">
    <source>
        <dbReference type="ARBA" id="ARBA00022723"/>
    </source>
</evidence>
<name>A0AAQ3K5P2_9LILI</name>
<dbReference type="PANTHER" id="PTHR11669:SF63">
    <property type="entry name" value="PROTEIN STICHEL"/>
    <property type="match status" value="1"/>
</dbReference>
<dbReference type="SUPFAM" id="SSF52540">
    <property type="entry name" value="P-loop containing nucleoside triphosphate hydrolases"/>
    <property type="match status" value="1"/>
</dbReference>
<evidence type="ECO:0000313" key="12">
    <source>
        <dbReference type="Proteomes" id="UP001327560"/>
    </source>
</evidence>